<evidence type="ECO:0000313" key="1">
    <source>
        <dbReference type="EMBL" id="KAG9238403.1"/>
    </source>
</evidence>
<dbReference type="EMBL" id="MU251370">
    <property type="protein sequence ID" value="KAG9238403.1"/>
    <property type="molecule type" value="Genomic_DNA"/>
</dbReference>
<gene>
    <name evidence="1" type="ORF">BJ875DRAFT_451051</name>
</gene>
<proteinExistence type="predicted"/>
<dbReference type="Proteomes" id="UP000824998">
    <property type="component" value="Unassembled WGS sequence"/>
</dbReference>
<organism evidence="1 2">
    <name type="scientific">Amylocarpus encephaloides</name>
    <dbReference type="NCBI Taxonomy" id="45428"/>
    <lineage>
        <taxon>Eukaryota</taxon>
        <taxon>Fungi</taxon>
        <taxon>Dikarya</taxon>
        <taxon>Ascomycota</taxon>
        <taxon>Pezizomycotina</taxon>
        <taxon>Leotiomycetes</taxon>
        <taxon>Helotiales</taxon>
        <taxon>Helotiales incertae sedis</taxon>
        <taxon>Amylocarpus</taxon>
    </lineage>
</organism>
<comment type="caution">
    <text evidence="1">The sequence shown here is derived from an EMBL/GenBank/DDBJ whole genome shotgun (WGS) entry which is preliminary data.</text>
</comment>
<sequence>MLLDAKEKRPTVCFVCLGEQSLPFEKHVYSFASPRDLSTHSKRKHLPNIRGGDRLGRKVWQMSLEHETHLQMQEARIHGTMS</sequence>
<dbReference type="AlphaFoldDB" id="A0A9P7YR27"/>
<name>A0A9P7YR27_9HELO</name>
<dbReference type="OrthoDB" id="3562345at2759"/>
<reference evidence="1" key="1">
    <citation type="journal article" date="2021" name="IMA Fungus">
        <title>Genomic characterization of three marine fungi, including Emericellopsis atlantica sp. nov. with signatures of a generalist lifestyle and marine biomass degradation.</title>
        <authorList>
            <person name="Hagestad O.C."/>
            <person name="Hou L."/>
            <person name="Andersen J.H."/>
            <person name="Hansen E.H."/>
            <person name="Altermark B."/>
            <person name="Li C."/>
            <person name="Kuhnert E."/>
            <person name="Cox R.J."/>
            <person name="Crous P.W."/>
            <person name="Spatafora J.W."/>
            <person name="Lail K."/>
            <person name="Amirebrahimi M."/>
            <person name="Lipzen A."/>
            <person name="Pangilinan J."/>
            <person name="Andreopoulos W."/>
            <person name="Hayes R.D."/>
            <person name="Ng V."/>
            <person name="Grigoriev I.V."/>
            <person name="Jackson S.A."/>
            <person name="Sutton T.D.S."/>
            <person name="Dobson A.D.W."/>
            <person name="Rama T."/>
        </authorList>
    </citation>
    <scope>NUCLEOTIDE SEQUENCE</scope>
    <source>
        <strain evidence="1">TRa018bII</strain>
    </source>
</reference>
<accession>A0A9P7YR27</accession>
<evidence type="ECO:0000313" key="2">
    <source>
        <dbReference type="Proteomes" id="UP000824998"/>
    </source>
</evidence>
<keyword evidence="2" id="KW-1185">Reference proteome</keyword>
<protein>
    <submittedName>
        <fullName evidence="1">Uncharacterized protein</fullName>
    </submittedName>
</protein>